<dbReference type="AlphaFoldDB" id="A0AA97P5X2"/>
<gene>
    <name evidence="2" type="ORF">OOU_Y34scaffold00203g109</name>
</gene>
<evidence type="ECO:0000313" key="2">
    <source>
        <dbReference type="EMBL" id="ELQ42620.1"/>
    </source>
</evidence>
<keyword evidence="1" id="KW-0472">Membrane</keyword>
<protein>
    <submittedName>
        <fullName evidence="2">Uncharacterized protein</fullName>
    </submittedName>
</protein>
<evidence type="ECO:0000256" key="1">
    <source>
        <dbReference type="SAM" id="Phobius"/>
    </source>
</evidence>
<sequence length="112" mass="12264">MDDTLGSKAPTGLRLSLALDVLLLAHAWGIKSGGRFPRPMGHAPMPLSQILPASPVPDKWGRKPMGACALGWCYMTRNARDVSGLVIAMISFIVSFRHQDKFRKTRVIVGLH</sequence>
<dbReference type="EMBL" id="JH793138">
    <property type="protein sequence ID" value="ELQ42620.1"/>
    <property type="molecule type" value="Genomic_DNA"/>
</dbReference>
<keyword evidence="1" id="KW-0812">Transmembrane</keyword>
<dbReference type="Proteomes" id="UP000011086">
    <property type="component" value="Unassembled WGS sequence"/>
</dbReference>
<feature type="transmembrane region" description="Helical" evidence="1">
    <location>
        <begin position="12"/>
        <end position="30"/>
    </location>
</feature>
<proteinExistence type="predicted"/>
<keyword evidence="1" id="KW-1133">Transmembrane helix</keyword>
<accession>A0AA97P5X2</accession>
<name>A0AA97P5X2_PYRO3</name>
<reference evidence="2" key="1">
    <citation type="journal article" date="2012" name="PLoS Genet.">
        <title>Comparative analysis of the genomes of two field isolates of the rice blast fungus Magnaporthe oryzae.</title>
        <authorList>
            <person name="Xue M."/>
            <person name="Yang J."/>
            <person name="Li Z."/>
            <person name="Hu S."/>
            <person name="Yao N."/>
            <person name="Dean R.A."/>
            <person name="Zhao W."/>
            <person name="Shen M."/>
            <person name="Zhang H."/>
            <person name="Li C."/>
            <person name="Liu L."/>
            <person name="Cao L."/>
            <person name="Xu X."/>
            <person name="Xing Y."/>
            <person name="Hsiang T."/>
            <person name="Zhang Z."/>
            <person name="Xu J.R."/>
            <person name="Peng Y.L."/>
        </authorList>
    </citation>
    <scope>NUCLEOTIDE SEQUENCE</scope>
    <source>
        <strain evidence="2">Y34</strain>
    </source>
</reference>
<organism evidence="2">
    <name type="scientific">Pyricularia oryzae (strain Y34)</name>
    <name type="common">Rice blast fungus</name>
    <name type="synonym">Magnaporthe oryzae</name>
    <dbReference type="NCBI Taxonomy" id="1143189"/>
    <lineage>
        <taxon>Eukaryota</taxon>
        <taxon>Fungi</taxon>
        <taxon>Dikarya</taxon>
        <taxon>Ascomycota</taxon>
        <taxon>Pezizomycotina</taxon>
        <taxon>Sordariomycetes</taxon>
        <taxon>Sordariomycetidae</taxon>
        <taxon>Magnaporthales</taxon>
        <taxon>Pyriculariaceae</taxon>
        <taxon>Pyricularia</taxon>
    </lineage>
</organism>
<feature type="transmembrane region" description="Helical" evidence="1">
    <location>
        <begin position="79"/>
        <end position="96"/>
    </location>
</feature>